<dbReference type="NCBIfam" id="TIGR01214">
    <property type="entry name" value="rmlD"/>
    <property type="match status" value="1"/>
</dbReference>
<dbReference type="EMBL" id="JAUSQX010000001">
    <property type="protein sequence ID" value="MDP9805997.1"/>
    <property type="molecule type" value="Genomic_DNA"/>
</dbReference>
<dbReference type="InterPro" id="IPR036291">
    <property type="entry name" value="NAD(P)-bd_dom_sf"/>
</dbReference>
<comment type="function">
    <text evidence="2">Catalyzes the reduction of dTDP-6-deoxy-L-lyxo-4-hexulose to yield dTDP-L-rhamnose.</text>
</comment>
<dbReference type="Gene3D" id="3.40.50.720">
    <property type="entry name" value="NAD(P)-binding Rossmann-like Domain"/>
    <property type="match status" value="1"/>
</dbReference>
<dbReference type="CDD" id="cd05254">
    <property type="entry name" value="dTDP_HR_like_SDR_e"/>
    <property type="match status" value="1"/>
</dbReference>
<gene>
    <name evidence="4" type="ORF">J2S70_000579</name>
</gene>
<dbReference type="GO" id="GO:0008831">
    <property type="term" value="F:dTDP-4-dehydrorhamnose reductase activity"/>
    <property type="evidence" value="ECO:0007669"/>
    <property type="project" value="UniProtKB-EC"/>
</dbReference>
<evidence type="ECO:0000256" key="1">
    <source>
        <dbReference type="ARBA" id="ARBA00010944"/>
    </source>
</evidence>
<evidence type="ECO:0000259" key="3">
    <source>
        <dbReference type="Pfam" id="PF04321"/>
    </source>
</evidence>
<evidence type="ECO:0000313" key="4">
    <source>
        <dbReference type="EMBL" id="MDP9805997.1"/>
    </source>
</evidence>
<comment type="similarity">
    <text evidence="1 2">Belongs to the dTDP-4-dehydrorhamnose reductase family.</text>
</comment>
<keyword evidence="2" id="KW-0521">NADP</keyword>
<evidence type="ECO:0000313" key="5">
    <source>
        <dbReference type="Proteomes" id="UP001243212"/>
    </source>
</evidence>
<sequence>MRWTIIGANGMLGTDVVTMLRERGEEVVELDQPELDITDVASVRTIPSSDVVVNCAAYTAVDPAEENEATAFAVNAVGPQLLARKTRDMGARLVHISTDYVFSGTATEPYAEYGPLAPASAYGRTKAAGEWAVRSETDDYLIVRTAWLYGEHGTCFPKTMARLSDKHPELSVVTDEIGQPTWTRDLAELLWRLVDAQAPAGIYHGTASGQTNWHGFTKEIMRAYGKDPEIVGETTAAAFNRPAPRPSYSVLGHDELDAIGVAPIGDWKQRWHEAAASVLADVG</sequence>
<keyword evidence="5" id="KW-1185">Reference proteome</keyword>
<dbReference type="RefSeq" id="WP_307682244.1">
    <property type="nucleotide sequence ID" value="NZ_JAUSQX010000001.1"/>
</dbReference>
<dbReference type="PANTHER" id="PTHR10491:SF4">
    <property type="entry name" value="METHIONINE ADENOSYLTRANSFERASE 2 SUBUNIT BETA"/>
    <property type="match status" value="1"/>
</dbReference>
<proteinExistence type="inferred from homology"/>
<dbReference type="InterPro" id="IPR029903">
    <property type="entry name" value="RmlD-like-bd"/>
</dbReference>
<dbReference type="InterPro" id="IPR005913">
    <property type="entry name" value="dTDP_dehydrorham_reduct"/>
</dbReference>
<dbReference type="SUPFAM" id="SSF51735">
    <property type="entry name" value="NAD(P)-binding Rossmann-fold domains"/>
    <property type="match status" value="1"/>
</dbReference>
<comment type="pathway">
    <text evidence="2">Carbohydrate biosynthesis; dTDP-L-rhamnose biosynthesis.</text>
</comment>
<accession>A0ABT9NF41</accession>
<dbReference type="Proteomes" id="UP001243212">
    <property type="component" value="Unassembled WGS sequence"/>
</dbReference>
<reference evidence="4 5" key="1">
    <citation type="submission" date="2023-07" db="EMBL/GenBank/DDBJ databases">
        <title>Sequencing the genomes of 1000 actinobacteria strains.</title>
        <authorList>
            <person name="Klenk H.-P."/>
        </authorList>
    </citation>
    <scope>NUCLEOTIDE SEQUENCE [LARGE SCALE GENOMIC DNA]</scope>
    <source>
        <strain evidence="4 5">DSM 17163</strain>
    </source>
</reference>
<protein>
    <recommendedName>
        <fullName evidence="2">dTDP-4-dehydrorhamnose reductase</fullName>
        <ecNumber evidence="2">1.1.1.133</ecNumber>
    </recommendedName>
</protein>
<name>A0ABT9NF41_9ACTO</name>
<dbReference type="PANTHER" id="PTHR10491">
    <property type="entry name" value="DTDP-4-DEHYDRORHAMNOSE REDUCTASE"/>
    <property type="match status" value="1"/>
</dbReference>
<dbReference type="EC" id="1.1.1.133" evidence="2"/>
<evidence type="ECO:0000256" key="2">
    <source>
        <dbReference type="RuleBase" id="RU364082"/>
    </source>
</evidence>
<dbReference type="Pfam" id="PF04321">
    <property type="entry name" value="RmlD_sub_bind"/>
    <property type="match status" value="1"/>
</dbReference>
<organism evidence="4 5">
    <name type="scientific">Trueperella bonasi</name>
    <dbReference type="NCBI Taxonomy" id="312286"/>
    <lineage>
        <taxon>Bacteria</taxon>
        <taxon>Bacillati</taxon>
        <taxon>Actinomycetota</taxon>
        <taxon>Actinomycetes</taxon>
        <taxon>Actinomycetales</taxon>
        <taxon>Actinomycetaceae</taxon>
        <taxon>Trueperella</taxon>
    </lineage>
</organism>
<keyword evidence="2 4" id="KW-0560">Oxidoreductase</keyword>
<dbReference type="Gene3D" id="3.90.25.10">
    <property type="entry name" value="UDP-galactose 4-epimerase, domain 1"/>
    <property type="match status" value="1"/>
</dbReference>
<feature type="domain" description="RmlD-like substrate binding" evidence="3">
    <location>
        <begin position="1"/>
        <end position="276"/>
    </location>
</feature>
<comment type="caution">
    <text evidence="4">The sequence shown here is derived from an EMBL/GenBank/DDBJ whole genome shotgun (WGS) entry which is preliminary data.</text>
</comment>